<dbReference type="Proteomes" id="UP001203880">
    <property type="component" value="Unassembled WGS sequence"/>
</dbReference>
<feature type="signal peptide" evidence="1">
    <location>
        <begin position="1"/>
        <end position="21"/>
    </location>
</feature>
<evidence type="ECO:0000313" key="3">
    <source>
        <dbReference type="Proteomes" id="UP001203880"/>
    </source>
</evidence>
<gene>
    <name evidence="2" type="ORF">M3P21_22145</name>
</gene>
<dbReference type="PANTHER" id="PTHR47751:SF1">
    <property type="entry name" value="SUPERFAMILY HYDROLASE, PUTATIVE (AFU_ORTHOLOGUE AFUA_2G16580)-RELATED"/>
    <property type="match status" value="1"/>
</dbReference>
<feature type="chain" id="PRO_5045130566" description="Alpha/beta hydrolase" evidence="1">
    <location>
        <begin position="22"/>
        <end position="344"/>
    </location>
</feature>
<dbReference type="Gene3D" id="1.10.10.800">
    <property type="match status" value="1"/>
</dbReference>
<evidence type="ECO:0000313" key="2">
    <source>
        <dbReference type="EMBL" id="MCL6286197.1"/>
    </source>
</evidence>
<protein>
    <recommendedName>
        <fullName evidence="4">Alpha/beta hydrolase</fullName>
    </recommendedName>
</protein>
<comment type="caution">
    <text evidence="2">The sequence shown here is derived from an EMBL/GenBank/DDBJ whole genome shotgun (WGS) entry which is preliminary data.</text>
</comment>
<dbReference type="RefSeq" id="WP_249713680.1">
    <property type="nucleotide sequence ID" value="NZ_JAMFMB010000067.1"/>
</dbReference>
<dbReference type="SUPFAM" id="SSF53474">
    <property type="entry name" value="alpha/beta-Hydrolases"/>
    <property type="match status" value="1"/>
</dbReference>
<reference evidence="2" key="1">
    <citation type="submission" date="2022-05" db="EMBL/GenBank/DDBJ databases">
        <authorList>
            <person name="Park J.-S."/>
        </authorList>
    </citation>
    <scope>NUCLEOTIDE SEQUENCE</scope>
    <source>
        <strain evidence="2">2012CJ41-6</strain>
    </source>
</reference>
<dbReference type="EMBL" id="JAMFMB010000067">
    <property type="protein sequence ID" value="MCL6286197.1"/>
    <property type="molecule type" value="Genomic_DNA"/>
</dbReference>
<name>A0ABT0Q9H0_9RHOB</name>
<keyword evidence="3" id="KW-1185">Reference proteome</keyword>
<dbReference type="InterPro" id="IPR029058">
    <property type="entry name" value="AB_hydrolase_fold"/>
</dbReference>
<proteinExistence type="predicted"/>
<dbReference type="Gene3D" id="3.40.50.1820">
    <property type="entry name" value="alpha/beta hydrolase"/>
    <property type="match status" value="1"/>
</dbReference>
<evidence type="ECO:0000256" key="1">
    <source>
        <dbReference type="SAM" id="SignalP"/>
    </source>
</evidence>
<organism evidence="2 3">
    <name type="scientific">Ruegeria spongiae</name>
    <dbReference type="NCBI Taxonomy" id="2942209"/>
    <lineage>
        <taxon>Bacteria</taxon>
        <taxon>Pseudomonadati</taxon>
        <taxon>Pseudomonadota</taxon>
        <taxon>Alphaproteobacteria</taxon>
        <taxon>Rhodobacterales</taxon>
        <taxon>Roseobacteraceae</taxon>
        <taxon>Ruegeria</taxon>
    </lineage>
</organism>
<dbReference type="InterPro" id="IPR051411">
    <property type="entry name" value="Polyketide_trans_af380"/>
</dbReference>
<accession>A0ABT0Q9H0</accession>
<evidence type="ECO:0008006" key="4">
    <source>
        <dbReference type="Google" id="ProtNLM"/>
    </source>
</evidence>
<dbReference type="PANTHER" id="PTHR47751">
    <property type="entry name" value="SUPERFAMILY HYDROLASE, PUTATIVE (AFU_ORTHOLOGUE AFUA_2G16580)-RELATED"/>
    <property type="match status" value="1"/>
</dbReference>
<sequence>MITRRVFNSIAIATPLTGAFAALSSAAASSGDVDQSALGSYDVQTVSFESSGETIVGKLLTPASEGPHPAVVIIGPVAFVKEQSPVQYATRLASRGLAALIFDPRYHGESTGTPRRYESGEAKVEDCQAVLGFLAAQDGIDPNRLHLLGICQGVNWAIETAVTDDRVASLGVVAGHYLTAETARMYLGSDAAVEARMERATKAAADFEKTGKASYIPIVGAEDALLTATAIADWYLPWDNRAPWLTFKGGWENRITAMSEAGIWGWRIDETAAQLSMPVLMIHGDRAASGQDIPRRIFEEIASEQKTLHWIDGANQLQFYEDPLIIDAAVNALAPHFLTFDRSI</sequence>
<keyword evidence="1" id="KW-0732">Signal</keyword>